<feature type="binding site" evidence="10">
    <location>
        <position position="5"/>
    </location>
    <ligand>
        <name>Mg(2+)</name>
        <dbReference type="ChEBI" id="CHEBI:18420"/>
    </ligand>
</feature>
<dbReference type="EC" id="3.1.3.18" evidence="5 10"/>
<evidence type="ECO:0000256" key="5">
    <source>
        <dbReference type="ARBA" id="ARBA00013078"/>
    </source>
</evidence>
<keyword evidence="9 10" id="KW-0119">Carbohydrate metabolism</keyword>
<proteinExistence type="inferred from homology"/>
<dbReference type="InterPro" id="IPR036412">
    <property type="entry name" value="HAD-like_sf"/>
</dbReference>
<dbReference type="Pfam" id="PF13419">
    <property type="entry name" value="HAD_2"/>
    <property type="match status" value="1"/>
</dbReference>
<evidence type="ECO:0000313" key="12">
    <source>
        <dbReference type="Proteomes" id="UP001294570"/>
    </source>
</evidence>
<evidence type="ECO:0000256" key="7">
    <source>
        <dbReference type="ARBA" id="ARBA00022801"/>
    </source>
</evidence>
<dbReference type="PANTHER" id="PTHR43434:SF1">
    <property type="entry name" value="PHOSPHOGLYCOLATE PHOSPHATASE"/>
    <property type="match status" value="1"/>
</dbReference>
<dbReference type="PANTHER" id="PTHR43434">
    <property type="entry name" value="PHOSPHOGLYCOLATE PHOSPHATASE"/>
    <property type="match status" value="1"/>
</dbReference>
<feature type="active site" description="Nucleophile" evidence="10">
    <location>
        <position position="3"/>
    </location>
</feature>
<comment type="pathway">
    <text evidence="3 10">Organic acid metabolism; glycolate biosynthesis; glycolate from 2-phosphoglycolate: step 1/1.</text>
</comment>
<evidence type="ECO:0000256" key="4">
    <source>
        <dbReference type="ARBA" id="ARBA00006171"/>
    </source>
</evidence>
<evidence type="ECO:0000256" key="8">
    <source>
        <dbReference type="ARBA" id="ARBA00022842"/>
    </source>
</evidence>
<dbReference type="InterPro" id="IPR023198">
    <property type="entry name" value="PGP-like_dom2"/>
</dbReference>
<sequence length="211" mass="23002">MFDLDGTLIDSVPDLAAATDKMLVQLGRAPAGMDKVRNWVGNGAAVLVRRALADHFEHQEVSAEQEAEALAIFMQAYAQDNSLTTLYPGVIDTLKTLQKLGIKQALVTNKPERFLPGLLEETQMAEFFDWVVGGDTFPQKKPDPTGLLWVMEQAGVTAAECLFIGDSRNDVQAAHAAQVACVAVTYGYNYGESICAQNPALILNDLRELFL</sequence>
<dbReference type="HAMAP" id="MF_00495">
    <property type="entry name" value="GPH_hydrolase_bact"/>
    <property type="match status" value="1"/>
</dbReference>
<dbReference type="SFLD" id="SFLDS00003">
    <property type="entry name" value="Haloacid_Dehalogenase"/>
    <property type="match status" value="1"/>
</dbReference>
<dbReference type="Proteomes" id="UP001294570">
    <property type="component" value="Unassembled WGS sequence"/>
</dbReference>
<evidence type="ECO:0000256" key="9">
    <source>
        <dbReference type="ARBA" id="ARBA00023277"/>
    </source>
</evidence>
<dbReference type="RefSeq" id="WP_321553876.1">
    <property type="nucleotide sequence ID" value="NZ_JAXIVU010000012.1"/>
</dbReference>
<dbReference type="Gene3D" id="1.10.150.240">
    <property type="entry name" value="Putative phosphatase, domain 2"/>
    <property type="match status" value="1"/>
</dbReference>
<accession>A0ABU5GVQ4</accession>
<dbReference type="SUPFAM" id="SSF56784">
    <property type="entry name" value="HAD-like"/>
    <property type="match status" value="1"/>
</dbReference>
<evidence type="ECO:0000313" key="11">
    <source>
        <dbReference type="EMBL" id="MDY7219718.1"/>
    </source>
</evidence>
<dbReference type="NCBIfam" id="TIGR01549">
    <property type="entry name" value="HAD-SF-IA-v1"/>
    <property type="match status" value="1"/>
</dbReference>
<dbReference type="NCBIfam" id="TIGR01449">
    <property type="entry name" value="PGP_bact"/>
    <property type="match status" value="1"/>
</dbReference>
<dbReference type="EMBL" id="JAXIVU010000012">
    <property type="protein sequence ID" value="MDY7219718.1"/>
    <property type="molecule type" value="Genomic_DNA"/>
</dbReference>
<dbReference type="CDD" id="cd16417">
    <property type="entry name" value="HAD_PGPase"/>
    <property type="match status" value="1"/>
</dbReference>
<reference evidence="11 12" key="1">
    <citation type="submission" date="2023-12" db="EMBL/GenBank/DDBJ databases">
        <title>Denitrificimonas halotolerans sp. nov.,a novel species isolated from landfill leachate.</title>
        <authorList>
            <person name="Wang S."/>
        </authorList>
    </citation>
    <scope>NUCLEOTIDE SEQUENCE [LARGE SCALE GENOMIC DNA]</scope>
    <source>
        <strain evidence="11 12">JX-1</strain>
    </source>
</reference>
<comment type="caution">
    <text evidence="11">The sequence shown here is derived from an EMBL/GenBank/DDBJ whole genome shotgun (WGS) entry which is preliminary data.</text>
</comment>
<evidence type="ECO:0000256" key="6">
    <source>
        <dbReference type="ARBA" id="ARBA00022723"/>
    </source>
</evidence>
<gene>
    <name evidence="11" type="ORF">TOI97_09115</name>
</gene>
<feature type="binding site" evidence="10">
    <location>
        <position position="166"/>
    </location>
    <ligand>
        <name>Mg(2+)</name>
        <dbReference type="ChEBI" id="CHEBI:18420"/>
    </ligand>
</feature>
<name>A0ABU5GVQ4_9GAMM</name>
<evidence type="ECO:0000256" key="10">
    <source>
        <dbReference type="HAMAP-Rule" id="MF_00495"/>
    </source>
</evidence>
<dbReference type="SFLD" id="SFLDG01135">
    <property type="entry name" value="C1.5.6:_HAD__Beta-PGM__Phospha"/>
    <property type="match status" value="1"/>
</dbReference>
<comment type="catalytic activity">
    <reaction evidence="1 10">
        <text>2-phosphoglycolate + H2O = glycolate + phosphate</text>
        <dbReference type="Rhea" id="RHEA:14369"/>
        <dbReference type="ChEBI" id="CHEBI:15377"/>
        <dbReference type="ChEBI" id="CHEBI:29805"/>
        <dbReference type="ChEBI" id="CHEBI:43474"/>
        <dbReference type="ChEBI" id="CHEBI:58033"/>
        <dbReference type="EC" id="3.1.3.18"/>
    </reaction>
</comment>
<protein>
    <recommendedName>
        <fullName evidence="5 10">Phosphoglycolate phosphatase</fullName>
        <shortName evidence="10">PGP</shortName>
        <shortName evidence="10">PGPase</shortName>
        <ecNumber evidence="5 10">3.1.3.18</ecNumber>
    </recommendedName>
</protein>
<evidence type="ECO:0000256" key="1">
    <source>
        <dbReference type="ARBA" id="ARBA00000830"/>
    </source>
</evidence>
<dbReference type="NCBIfam" id="NF009695">
    <property type="entry name" value="PRK13222.1-2"/>
    <property type="match status" value="1"/>
</dbReference>
<evidence type="ECO:0000256" key="2">
    <source>
        <dbReference type="ARBA" id="ARBA00001946"/>
    </source>
</evidence>
<keyword evidence="8 10" id="KW-0460">Magnesium</keyword>
<keyword evidence="7 10" id="KW-0378">Hydrolase</keyword>
<keyword evidence="12" id="KW-1185">Reference proteome</keyword>
<feature type="binding site" evidence="10">
    <location>
        <position position="3"/>
    </location>
    <ligand>
        <name>Mg(2+)</name>
        <dbReference type="ChEBI" id="CHEBI:18420"/>
    </ligand>
</feature>
<organism evidence="11 12">
    <name type="scientific">Denitrificimonas halotolerans</name>
    <dbReference type="NCBI Taxonomy" id="3098930"/>
    <lineage>
        <taxon>Bacteria</taxon>
        <taxon>Pseudomonadati</taxon>
        <taxon>Pseudomonadota</taxon>
        <taxon>Gammaproteobacteria</taxon>
        <taxon>Pseudomonadales</taxon>
        <taxon>Pseudomonadaceae</taxon>
        <taxon>Denitrificimonas</taxon>
    </lineage>
</organism>
<dbReference type="InterPro" id="IPR041492">
    <property type="entry name" value="HAD_2"/>
</dbReference>
<comment type="function">
    <text evidence="10">Specifically catalyzes the dephosphorylation of 2-phosphoglycolate. Is involved in the dissimilation of the intracellular 2-phosphoglycolate formed during the DNA repair of 3'-phosphoglycolate ends, a major class of DNA lesions induced by oxidative stress.</text>
</comment>
<evidence type="ECO:0000256" key="3">
    <source>
        <dbReference type="ARBA" id="ARBA00004818"/>
    </source>
</evidence>
<dbReference type="GO" id="GO:0008967">
    <property type="term" value="F:phosphoglycolate phosphatase activity"/>
    <property type="evidence" value="ECO:0007669"/>
    <property type="project" value="UniProtKB-EC"/>
</dbReference>
<dbReference type="InterPro" id="IPR037512">
    <property type="entry name" value="PGPase_prok"/>
</dbReference>
<comment type="cofactor">
    <cofactor evidence="2 10">
        <name>Mg(2+)</name>
        <dbReference type="ChEBI" id="CHEBI:18420"/>
    </cofactor>
</comment>
<dbReference type="InterPro" id="IPR006439">
    <property type="entry name" value="HAD-SF_hydro_IA"/>
</dbReference>
<dbReference type="NCBIfam" id="TIGR01509">
    <property type="entry name" value="HAD-SF-IA-v3"/>
    <property type="match status" value="1"/>
</dbReference>
<dbReference type="InterPro" id="IPR050155">
    <property type="entry name" value="HAD-like_hydrolase_sf"/>
</dbReference>
<comment type="similarity">
    <text evidence="4 10">Belongs to the HAD-like hydrolase superfamily. CbbY/CbbZ/Gph/YieH family.</text>
</comment>
<keyword evidence="6 10" id="KW-0479">Metal-binding</keyword>
<dbReference type="Gene3D" id="3.40.50.1000">
    <property type="entry name" value="HAD superfamily/HAD-like"/>
    <property type="match status" value="1"/>
</dbReference>
<dbReference type="InterPro" id="IPR023214">
    <property type="entry name" value="HAD_sf"/>
</dbReference>
<dbReference type="SFLD" id="SFLDG01129">
    <property type="entry name" value="C1.5:_HAD__Beta-PGM__Phosphata"/>
    <property type="match status" value="1"/>
</dbReference>